<feature type="domain" description="Reverse transcriptase" evidence="2">
    <location>
        <begin position="671"/>
        <end position="941"/>
    </location>
</feature>
<dbReference type="GO" id="GO:0003676">
    <property type="term" value="F:nucleic acid binding"/>
    <property type="evidence" value="ECO:0007669"/>
    <property type="project" value="InterPro"/>
</dbReference>
<feature type="compositionally biased region" description="Basic residues" evidence="1">
    <location>
        <begin position="46"/>
        <end position="64"/>
    </location>
</feature>
<dbReference type="InterPro" id="IPR043502">
    <property type="entry name" value="DNA/RNA_pol_sf"/>
</dbReference>
<dbReference type="GO" id="GO:0004523">
    <property type="term" value="F:RNA-DNA hybrid ribonuclease activity"/>
    <property type="evidence" value="ECO:0007669"/>
    <property type="project" value="InterPro"/>
</dbReference>
<feature type="compositionally biased region" description="Polar residues" evidence="1">
    <location>
        <begin position="79"/>
        <end position="107"/>
    </location>
</feature>
<evidence type="ECO:0000313" key="4">
    <source>
        <dbReference type="EMBL" id="KAK3759919.1"/>
    </source>
</evidence>
<dbReference type="Proteomes" id="UP001283361">
    <property type="component" value="Unassembled WGS sequence"/>
</dbReference>
<dbReference type="Pfam" id="PF00078">
    <property type="entry name" value="RVT_1"/>
    <property type="match status" value="1"/>
</dbReference>
<dbReference type="GO" id="GO:0006259">
    <property type="term" value="P:DNA metabolic process"/>
    <property type="evidence" value="ECO:0007669"/>
    <property type="project" value="UniProtKB-ARBA"/>
</dbReference>
<dbReference type="PROSITE" id="PS50878">
    <property type="entry name" value="RT_POL"/>
    <property type="match status" value="1"/>
</dbReference>
<comment type="caution">
    <text evidence="4">The sequence shown here is derived from an EMBL/GenBank/DDBJ whole genome shotgun (WGS) entry which is preliminary data.</text>
</comment>
<reference evidence="4" key="1">
    <citation type="journal article" date="2023" name="G3 (Bethesda)">
        <title>A reference genome for the long-term kleptoplast-retaining sea slug Elysia crispata morphotype clarki.</title>
        <authorList>
            <person name="Eastman K.E."/>
            <person name="Pendleton A.L."/>
            <person name="Shaikh M.A."/>
            <person name="Suttiyut T."/>
            <person name="Ogas R."/>
            <person name="Tomko P."/>
            <person name="Gavelis G."/>
            <person name="Widhalm J.R."/>
            <person name="Wisecaver J.H."/>
        </authorList>
    </citation>
    <scope>NUCLEOTIDE SEQUENCE</scope>
    <source>
        <strain evidence="4">ECLA1</strain>
    </source>
</reference>
<dbReference type="Pfam" id="PF00075">
    <property type="entry name" value="RNase_H"/>
    <property type="match status" value="1"/>
</dbReference>
<dbReference type="InterPro" id="IPR012337">
    <property type="entry name" value="RNaseH-like_sf"/>
</dbReference>
<sequence length="1418" mass="161215">MITRSNEQTDQALGGLVGAIPSSHGATVPDPARPQAGPSGLGGRDQKRRSNGKYTPKRRNRRKRSGDPTAMKAHPPRYGTQSKGRKSLNQCGRASSVLTDTSPTRGTLGQEKPCRSRTRWAKVRKTAAGRTHIRMMEARNISCNGVLPVRICQAGRASGPLPRRGPPSATGGHRTSICGVGYLGQRANTTDHKTKPVNILQWNAEGISTKKIPLTERLRKEDIDVACIQETHLNPDRRFNIRGYETLRHDRIGRQKGGVLFLVKNTLLPIQNKFIVETNQQSEIQGVQISLTNQDLTIYNLYCPQDKELQLQSLNTPTESCIVLGDFNSRSTCWGYDDTDTRGDEVEDWQIDNNMILLNMPEDTPTLYSRRWTTTSTPDLAFATDDLSPKLTRTVLDPLGGSDHRPVKLSINLHFKPSESKTVPRWNYKKANWEKYMGLTDKYTKSLKEDSNIDRVNGKLNKALLKAAAETIPRGARKKYKPYWTEELQALEDEVTSTRQLAEESPNEQNNISLKAATARYRRKYRQAARNSWIKRTEELNLDRDGHKLWKLTKALNNEDIRSPVIGLEHEQKLVSGKQAADILVDNYEQVSNINVTKQRKAEVLSQMQTTTQKEGRPERGMNQPFLLEELENVLKALTDTKAPGPDKVTPAMLTHLGDKAKCKLLTIFNNSWKSGKIPQIWKKASMVPIYKKGKDKKQASSYRPISLTSSVGKLMERMINARLTWYLERNQLICQEQAGFRPYYSTEDHVTYIAQYIEDKFQEKKHTLAVWVDLEKAFDKVWKDGLRLKLKQCGIQGNMYRWISGYLTNWKARVQVNGKLSKEKTLKEGVPQGGVLSPTLFLIYVNDIIQNLPKHIKGAIYADDLALWCTEESFPTANYRMQEALNSLQRWTNKWIVSINPTKTTHTVFSLSIKKLTANLTINGQGLPVEDNPTYLGITFDKRLTWKTQTGRTESKAKSRLTLLKKISSTNWGADEKILKKLYVGRVRPTLEYGVTAWGSAAKSNFSRTSKVQNQAARIITGAIKSTPLQELETTTGLQSIETRRDTKILCQAAKYRRLPDHPMHERINKRNKKRLKRCSFTHQTILLEKEDAELERQEPIPIPVTLEKPVWRGHHKPTIRCTIPGILYKEDQSGPVMKALTLEYIQEHFPRDIWTRVYTDGSADKAVRNGGAGVYIQYPEGEEEQISTPTGHFSNYNAEVMALLQGAKRVLESPHTASKVVFLSDAKSVLQAVHANKDKELDYLFGTLYTLTETHETVLQWIPAHCGIVGNETADKLAKEGSKKDQQSSSTTYKEAKHIIKQYQQRKWADQHPKYNKCDPYYELHRSEQVLIFRLRTGHNRMNHHMYTKFKIGSTDQCPCAAGAMTAEHLLQTCPLYKVLRKRFWSQPTSLQNKLFGCLDDLRRTATFARETQATI</sequence>
<evidence type="ECO:0000313" key="5">
    <source>
        <dbReference type="Proteomes" id="UP001283361"/>
    </source>
</evidence>
<feature type="non-terminal residue" evidence="4">
    <location>
        <position position="1"/>
    </location>
</feature>
<feature type="domain" description="RNase H type-1" evidence="3">
    <location>
        <begin position="1153"/>
        <end position="1285"/>
    </location>
</feature>
<dbReference type="PANTHER" id="PTHR36688:SF2">
    <property type="entry name" value="ENDONUCLEASE_EXONUCLEASE_PHOSPHATASE DOMAIN-CONTAINING PROTEIN"/>
    <property type="match status" value="1"/>
</dbReference>
<name>A0AAE0YZ39_9GAST</name>
<dbReference type="InterPro" id="IPR005135">
    <property type="entry name" value="Endo/exonuclease/phosphatase"/>
</dbReference>
<evidence type="ECO:0000256" key="1">
    <source>
        <dbReference type="SAM" id="MobiDB-lite"/>
    </source>
</evidence>
<proteinExistence type="predicted"/>
<feature type="region of interest" description="Disordered" evidence="1">
    <location>
        <begin position="1"/>
        <end position="118"/>
    </location>
</feature>
<keyword evidence="5" id="KW-1185">Reference proteome</keyword>
<dbReference type="SUPFAM" id="SSF56219">
    <property type="entry name" value="DNase I-like"/>
    <property type="match status" value="1"/>
</dbReference>
<organism evidence="4 5">
    <name type="scientific">Elysia crispata</name>
    <name type="common">lettuce slug</name>
    <dbReference type="NCBI Taxonomy" id="231223"/>
    <lineage>
        <taxon>Eukaryota</taxon>
        <taxon>Metazoa</taxon>
        <taxon>Spiralia</taxon>
        <taxon>Lophotrochozoa</taxon>
        <taxon>Mollusca</taxon>
        <taxon>Gastropoda</taxon>
        <taxon>Heterobranchia</taxon>
        <taxon>Euthyneura</taxon>
        <taxon>Panpulmonata</taxon>
        <taxon>Sacoglossa</taxon>
        <taxon>Placobranchoidea</taxon>
        <taxon>Plakobranchidae</taxon>
        <taxon>Elysia</taxon>
    </lineage>
</organism>
<dbReference type="EMBL" id="JAWDGP010005061">
    <property type="protein sequence ID" value="KAK3759919.1"/>
    <property type="molecule type" value="Genomic_DNA"/>
</dbReference>
<dbReference type="SUPFAM" id="SSF56672">
    <property type="entry name" value="DNA/RNA polymerases"/>
    <property type="match status" value="1"/>
</dbReference>
<dbReference type="SUPFAM" id="SSF53098">
    <property type="entry name" value="Ribonuclease H-like"/>
    <property type="match status" value="1"/>
</dbReference>
<protein>
    <submittedName>
        <fullName evidence="4">Uncharacterized protein</fullName>
    </submittedName>
</protein>
<dbReference type="Pfam" id="PF14529">
    <property type="entry name" value="Exo_endo_phos_2"/>
    <property type="match status" value="1"/>
</dbReference>
<dbReference type="CDD" id="cd09276">
    <property type="entry name" value="Rnase_HI_RT_non_LTR"/>
    <property type="match status" value="1"/>
</dbReference>
<evidence type="ECO:0000259" key="2">
    <source>
        <dbReference type="PROSITE" id="PS50878"/>
    </source>
</evidence>
<dbReference type="InterPro" id="IPR036397">
    <property type="entry name" value="RNaseH_sf"/>
</dbReference>
<dbReference type="InterPro" id="IPR002156">
    <property type="entry name" value="RNaseH_domain"/>
</dbReference>
<gene>
    <name evidence="4" type="ORF">RRG08_014156</name>
</gene>
<dbReference type="Gene3D" id="3.60.10.10">
    <property type="entry name" value="Endonuclease/exonuclease/phosphatase"/>
    <property type="match status" value="1"/>
</dbReference>
<dbReference type="InterPro" id="IPR052560">
    <property type="entry name" value="RdDP_mobile_element"/>
</dbReference>
<dbReference type="InterPro" id="IPR036691">
    <property type="entry name" value="Endo/exonu/phosph_ase_sf"/>
</dbReference>
<dbReference type="InterPro" id="IPR000477">
    <property type="entry name" value="RT_dom"/>
</dbReference>
<dbReference type="Gene3D" id="3.30.420.10">
    <property type="entry name" value="Ribonuclease H-like superfamily/Ribonuclease H"/>
    <property type="match status" value="1"/>
</dbReference>
<dbReference type="PANTHER" id="PTHR36688">
    <property type="entry name" value="ENDO/EXONUCLEASE/PHOSPHATASE DOMAIN-CONTAINING PROTEIN"/>
    <property type="match status" value="1"/>
</dbReference>
<evidence type="ECO:0000259" key="3">
    <source>
        <dbReference type="PROSITE" id="PS50879"/>
    </source>
</evidence>
<dbReference type="CDD" id="cd01650">
    <property type="entry name" value="RT_nLTR_like"/>
    <property type="match status" value="1"/>
</dbReference>
<feature type="compositionally biased region" description="Polar residues" evidence="1">
    <location>
        <begin position="1"/>
        <end position="11"/>
    </location>
</feature>
<dbReference type="PROSITE" id="PS50879">
    <property type="entry name" value="RNASE_H_1"/>
    <property type="match status" value="1"/>
</dbReference>
<accession>A0AAE0YZ39</accession>